<reference evidence="8 9" key="1">
    <citation type="submission" date="2024-06" db="EMBL/GenBank/DDBJ databases">
        <authorList>
            <person name="Woo H."/>
        </authorList>
    </citation>
    <scope>NUCLEOTIDE SEQUENCE [LARGE SCALE GENOMIC DNA]</scope>
    <source>
        <strain evidence="8 9">S2-g</strain>
    </source>
</reference>
<dbReference type="PIRSF" id="PIRSF005496">
    <property type="entry name" value="ATP_hel_hrpB"/>
    <property type="match status" value="1"/>
</dbReference>
<dbReference type="InterPro" id="IPR027417">
    <property type="entry name" value="P-loop_NTPase"/>
</dbReference>
<keyword evidence="1" id="KW-0547">Nucleotide-binding</keyword>
<proteinExistence type="predicted"/>
<dbReference type="InterPro" id="IPR007502">
    <property type="entry name" value="Helicase-assoc_dom"/>
</dbReference>
<keyword evidence="3 8" id="KW-0347">Helicase</keyword>
<dbReference type="CDD" id="cd18791">
    <property type="entry name" value="SF2_C_RHA"/>
    <property type="match status" value="1"/>
</dbReference>
<dbReference type="Gene3D" id="3.40.50.300">
    <property type="entry name" value="P-loop containing nucleotide triphosphate hydrolases"/>
    <property type="match status" value="2"/>
</dbReference>
<keyword evidence="2 8" id="KW-0378">Hydrolase</keyword>
<evidence type="ECO:0000313" key="9">
    <source>
        <dbReference type="Proteomes" id="UP001556170"/>
    </source>
</evidence>
<dbReference type="InterPro" id="IPR001650">
    <property type="entry name" value="Helicase_C-like"/>
</dbReference>
<evidence type="ECO:0000313" key="8">
    <source>
        <dbReference type="EMBL" id="MEW9624650.1"/>
    </source>
</evidence>
<dbReference type="PANTHER" id="PTHR43519">
    <property type="entry name" value="ATP-DEPENDENT RNA HELICASE HRPB"/>
    <property type="match status" value="1"/>
</dbReference>
<feature type="domain" description="Helicase C-terminal" evidence="7">
    <location>
        <begin position="199"/>
        <end position="417"/>
    </location>
</feature>
<evidence type="ECO:0000256" key="5">
    <source>
        <dbReference type="SAM" id="MobiDB-lite"/>
    </source>
</evidence>
<accession>A0ABV3QPV2</accession>
<evidence type="ECO:0000256" key="3">
    <source>
        <dbReference type="ARBA" id="ARBA00022806"/>
    </source>
</evidence>
<dbReference type="InterPro" id="IPR010225">
    <property type="entry name" value="HrpB"/>
</dbReference>
<dbReference type="Gene3D" id="1.20.120.1080">
    <property type="match status" value="1"/>
</dbReference>
<evidence type="ECO:0000256" key="1">
    <source>
        <dbReference type="ARBA" id="ARBA00022741"/>
    </source>
</evidence>
<dbReference type="PROSITE" id="PS51192">
    <property type="entry name" value="HELICASE_ATP_BIND_1"/>
    <property type="match status" value="1"/>
</dbReference>
<evidence type="ECO:0000256" key="4">
    <source>
        <dbReference type="ARBA" id="ARBA00022840"/>
    </source>
</evidence>
<protein>
    <submittedName>
        <fullName evidence="8">ATP-dependent helicase HrpB</fullName>
        <ecNumber evidence="8">3.6.4.13</ecNumber>
    </submittedName>
</protein>
<organism evidence="8 9">
    <name type="scientific">Rhodanobacter geophilus</name>
    <dbReference type="NCBI Taxonomy" id="3162488"/>
    <lineage>
        <taxon>Bacteria</taxon>
        <taxon>Pseudomonadati</taxon>
        <taxon>Pseudomonadota</taxon>
        <taxon>Gammaproteobacteria</taxon>
        <taxon>Lysobacterales</taxon>
        <taxon>Rhodanobacteraceae</taxon>
        <taxon>Rhodanobacter</taxon>
    </lineage>
</organism>
<dbReference type="Pfam" id="PF08482">
    <property type="entry name" value="HrpB_C"/>
    <property type="match status" value="1"/>
</dbReference>
<keyword evidence="4" id="KW-0067">ATP-binding</keyword>
<dbReference type="SUPFAM" id="SSF52540">
    <property type="entry name" value="P-loop containing nucleoside triphosphate hydrolases"/>
    <property type="match status" value="1"/>
</dbReference>
<dbReference type="CDD" id="cd17990">
    <property type="entry name" value="DEXHc_HrpB"/>
    <property type="match status" value="1"/>
</dbReference>
<feature type="domain" description="Helicase ATP-binding" evidence="6">
    <location>
        <begin position="18"/>
        <end position="182"/>
    </location>
</feature>
<dbReference type="SMART" id="SM00487">
    <property type="entry name" value="DEXDc"/>
    <property type="match status" value="1"/>
</dbReference>
<dbReference type="InterPro" id="IPR048333">
    <property type="entry name" value="HA2_WH"/>
</dbReference>
<dbReference type="SMART" id="SM00847">
    <property type="entry name" value="HA2"/>
    <property type="match status" value="1"/>
</dbReference>
<dbReference type="EMBL" id="JBFOHL010000008">
    <property type="protein sequence ID" value="MEW9624650.1"/>
    <property type="molecule type" value="Genomic_DNA"/>
</dbReference>
<dbReference type="Pfam" id="PF04408">
    <property type="entry name" value="WHD_HA2"/>
    <property type="match status" value="1"/>
</dbReference>
<feature type="region of interest" description="Disordered" evidence="5">
    <location>
        <begin position="852"/>
        <end position="877"/>
    </location>
</feature>
<sequence>MSSAAPTFPITPLLPDIRASLAATPRLVLEAPPGAGKTTQVPLALLDAPWLAGGKIVMLEPRRIAARAAAQFMARQLGEEAGQTVGYRIRFESKVGAATRIEVVTEGILTRMIQDDPELAGIGAILFDEFHERHLAGDLGAALALDVQATLRPELRLVVMSATLDGERIARWLDAPRLASPGRSFPVRIEHPPARAQEGVEHHLARVARQALAENDGDVLAFLPGRREIARAQALLEETLARDVALWLPSPSGRGGGGEGAGEAGQRASPAPSSAPAGAPSPGRGREGMRLEIVPLHGELSLAEQQWALSLAEPGTRRIVLATNVAESSVTLPGIRAVIDAGLAREPRFDPNSGFTRLETVAISQASADQRAGRAGRVAEGTAYRLWPQSKRLDPSRTAEIMQAELSGLALELAAWGSAGLPWLDAPPAGALAQARELLANLGALDRDGHITALGRRMLELGATPRLGAAALRAPENLRALVADLLALMEARSPLRGEQGRSDDFRARVAALHAWRDRRSHGADAGALAAIEQASKGWRRRLDVRSAASGTPDSHAVGDLLLHAFPDRIARRDEANPLRYTLANGRGARLHENTALLGEPWLVALDLRFEARDSLILAAAPFDPRTLERDYPRHFVRGRALRWNDARDAVEAFEEYRYAAIVLERRSVPVQPEDALPALLAAIRSKGLDALPWSEHAQRLRLRMQALRGWMPELGLPDVSGEHLLATLEDWLAPYLHGKRRLDALAAEELSQALSAMLDHAQRQALDAQAPDALQVPSGQTRRLDYAPGAPPVLAVKLQELFGLADTPRVGGGRVPVTLHLLSPAGRPIQVTQDLRGFWERTYPEVRKELKGRYPRHPWPDDPWSATPTHRAKPRGT</sequence>
<dbReference type="PANTHER" id="PTHR43519:SF1">
    <property type="entry name" value="ATP-DEPENDENT RNA HELICASE HRPB"/>
    <property type="match status" value="1"/>
</dbReference>
<evidence type="ECO:0000259" key="6">
    <source>
        <dbReference type="PROSITE" id="PS51192"/>
    </source>
</evidence>
<dbReference type="Pfam" id="PF00271">
    <property type="entry name" value="Helicase_C"/>
    <property type="match status" value="1"/>
</dbReference>
<dbReference type="GO" id="GO:0003724">
    <property type="term" value="F:RNA helicase activity"/>
    <property type="evidence" value="ECO:0007669"/>
    <property type="project" value="UniProtKB-EC"/>
</dbReference>
<dbReference type="SMART" id="SM00490">
    <property type="entry name" value="HELICc"/>
    <property type="match status" value="1"/>
</dbReference>
<dbReference type="InterPro" id="IPR013689">
    <property type="entry name" value="RNA_helicase_ATP-dep_HrpB_C"/>
</dbReference>
<dbReference type="InterPro" id="IPR011545">
    <property type="entry name" value="DEAD/DEAH_box_helicase_dom"/>
</dbReference>
<dbReference type="InterPro" id="IPR049614">
    <property type="entry name" value="HrpB_DEXH"/>
</dbReference>
<feature type="region of interest" description="Disordered" evidence="5">
    <location>
        <begin position="251"/>
        <end position="287"/>
    </location>
</feature>
<comment type="caution">
    <text evidence="8">The sequence shown here is derived from an EMBL/GenBank/DDBJ whole genome shotgun (WGS) entry which is preliminary data.</text>
</comment>
<feature type="compositionally biased region" description="Gly residues" evidence="5">
    <location>
        <begin position="253"/>
        <end position="263"/>
    </location>
</feature>
<evidence type="ECO:0000259" key="7">
    <source>
        <dbReference type="PROSITE" id="PS51194"/>
    </source>
</evidence>
<evidence type="ECO:0000256" key="2">
    <source>
        <dbReference type="ARBA" id="ARBA00022801"/>
    </source>
</evidence>
<dbReference type="Proteomes" id="UP001556170">
    <property type="component" value="Unassembled WGS sequence"/>
</dbReference>
<dbReference type="NCBIfam" id="TIGR01970">
    <property type="entry name" value="DEAH_box_HrpB"/>
    <property type="match status" value="1"/>
</dbReference>
<dbReference type="EC" id="3.6.4.13" evidence="8"/>
<feature type="compositionally biased region" description="Low complexity" evidence="5">
    <location>
        <begin position="264"/>
        <end position="283"/>
    </location>
</feature>
<dbReference type="PROSITE" id="PS51194">
    <property type="entry name" value="HELICASE_CTER"/>
    <property type="match status" value="1"/>
</dbReference>
<dbReference type="RefSeq" id="WP_367844956.1">
    <property type="nucleotide sequence ID" value="NZ_JBFOHL010000008.1"/>
</dbReference>
<gene>
    <name evidence="8" type="primary">hrpB</name>
    <name evidence="8" type="ORF">ABQJ56_10450</name>
</gene>
<dbReference type="GO" id="GO:0016787">
    <property type="term" value="F:hydrolase activity"/>
    <property type="evidence" value="ECO:0007669"/>
    <property type="project" value="UniProtKB-KW"/>
</dbReference>
<name>A0ABV3QPV2_9GAMM</name>
<dbReference type="Pfam" id="PF00270">
    <property type="entry name" value="DEAD"/>
    <property type="match status" value="1"/>
</dbReference>
<keyword evidence="9" id="KW-1185">Reference proteome</keyword>
<dbReference type="InterPro" id="IPR014001">
    <property type="entry name" value="Helicase_ATP-bd"/>
</dbReference>